<keyword evidence="1" id="KW-1185">Reference proteome</keyword>
<organism evidence="1 2">
    <name type="scientific">Derxia gummosa DSM 723</name>
    <dbReference type="NCBI Taxonomy" id="1121388"/>
    <lineage>
        <taxon>Bacteria</taxon>
        <taxon>Pseudomonadati</taxon>
        <taxon>Pseudomonadota</taxon>
        <taxon>Betaproteobacteria</taxon>
        <taxon>Burkholderiales</taxon>
        <taxon>Alcaligenaceae</taxon>
        <taxon>Derxia</taxon>
    </lineage>
</organism>
<dbReference type="Proteomes" id="UP000675920">
    <property type="component" value="Unplaced"/>
</dbReference>
<accession>A0AC36KIC7</accession>
<name>A0AC36KIC7_9BURK</name>
<dbReference type="RefSeq" id="WP_051378791.1">
    <property type="nucleotide sequence ID" value="NZ_AXWS01000014.1"/>
</dbReference>
<reference evidence="2" key="1">
    <citation type="submission" date="2025-08" db="UniProtKB">
        <authorList>
            <consortium name="RefSeq"/>
        </authorList>
    </citation>
    <scope>IDENTIFICATION</scope>
</reference>
<evidence type="ECO:0000313" key="1">
    <source>
        <dbReference type="Proteomes" id="UP000675920"/>
    </source>
</evidence>
<protein>
    <submittedName>
        <fullName evidence="2">Trypsin-like peptidase domain-containing protein</fullName>
    </submittedName>
</protein>
<evidence type="ECO:0000313" key="2">
    <source>
        <dbReference type="RefSeq" id="WP_051378791.1"/>
    </source>
</evidence>
<sequence length="567" mass="57195">MSVALAFALPAAIAADAGSAPAGAVGGSTPASPAAAGAAGNAPLVRGLPDFADLVERAGPAVVNIRTVANPHAGVRGAPDLDELLRRHFGTPDAPSAPEAAPDAGKAAPGNGKRAPGRSPAAPGKAPSASGKGSAPEALAAPGGRAAPGAGNGAPGNGAQGNAAPGQPPSAGAPDPDPSADDAPRAPRGVGSGFIVGGDGEILTNAHVVADAEQVIVRLDDRREFTARVVGLDRRTDVALLRIDATGLPVLPAGDATRLRVGEWVIAIGSPFDLDNSVTAGIVSARARETGELLPFIQTDVAINPGNSGGPLINLRGEVVGINSQIYSRSGGYQGISFAIPIDEALRVADQLRSNGRVIRSRIGVAVGEVTNEVVATLGLTRAAGALVSGVEVGSPADNAGVVPGDVITGVDAKPVERWNDLPRIIGAGVPGGRHKLRLIRAGQPQELAVRYAELEPEKTAARPEPKPEPTVAAAAPRDLGIGVSDITAADRRALQLDRGAQIVRAQGLAERAGLRPGDILLSLGGVGVHGTAQFEAVLDRIDTGKPVSALVRREQWTRLFVIRPRG</sequence>
<proteinExistence type="predicted"/>